<gene>
    <name evidence="2" type="ORF">D3P04_03735</name>
</gene>
<keyword evidence="1" id="KW-0812">Transmembrane</keyword>
<sequence length="62" mass="7148">MVDSLGEFMKQQNRVKLLVIGYSIFFVLMMSFVAPMFGWARWLIGGIGLLPYLALLRQNDHN</sequence>
<organism evidence="2 3">
    <name type="scientific">Paracoccus onubensis</name>
    <dbReference type="NCBI Taxonomy" id="1675788"/>
    <lineage>
        <taxon>Bacteria</taxon>
        <taxon>Pseudomonadati</taxon>
        <taxon>Pseudomonadota</taxon>
        <taxon>Alphaproteobacteria</taxon>
        <taxon>Rhodobacterales</taxon>
        <taxon>Paracoccaceae</taxon>
        <taxon>Paracoccus</taxon>
    </lineage>
</organism>
<feature type="transmembrane region" description="Helical" evidence="1">
    <location>
        <begin position="39"/>
        <end position="56"/>
    </location>
</feature>
<dbReference type="AlphaFoldDB" id="A0A418T4G3"/>
<keyword evidence="1" id="KW-0472">Membrane</keyword>
<reference evidence="3" key="1">
    <citation type="submission" date="2018-09" db="EMBL/GenBank/DDBJ databases">
        <title>Acidovorax cavernicola nov. sp. isolated from Gruta de las Maravillas (Aracena, Spain).</title>
        <authorList>
            <person name="Jurado V."/>
            <person name="Gutierrez-Patricio S."/>
            <person name="Gonzalez-Pimentel J.L."/>
            <person name="Miller A.Z."/>
            <person name="Laiz L."/>
            <person name="Saiz-Jimenez C."/>
        </authorList>
    </citation>
    <scope>NUCLEOTIDE SEQUENCE [LARGE SCALE GENOMIC DNA]</scope>
    <source>
        <strain evidence="3">1011MAR3C25</strain>
    </source>
</reference>
<name>A0A418T4G3_9RHOB</name>
<evidence type="ECO:0000256" key="1">
    <source>
        <dbReference type="SAM" id="Phobius"/>
    </source>
</evidence>
<dbReference type="EMBL" id="QZCG01000002">
    <property type="protein sequence ID" value="RJE88037.1"/>
    <property type="molecule type" value="Genomic_DNA"/>
</dbReference>
<evidence type="ECO:0000313" key="2">
    <source>
        <dbReference type="EMBL" id="RJE88037.1"/>
    </source>
</evidence>
<keyword evidence="3" id="KW-1185">Reference proteome</keyword>
<dbReference type="Proteomes" id="UP000284202">
    <property type="component" value="Unassembled WGS sequence"/>
</dbReference>
<accession>A0A418T4G3</accession>
<keyword evidence="1" id="KW-1133">Transmembrane helix</keyword>
<evidence type="ECO:0000313" key="3">
    <source>
        <dbReference type="Proteomes" id="UP000284202"/>
    </source>
</evidence>
<protein>
    <submittedName>
        <fullName evidence="2">Uncharacterized protein</fullName>
    </submittedName>
</protein>
<feature type="transmembrane region" description="Helical" evidence="1">
    <location>
        <begin position="15"/>
        <end position="33"/>
    </location>
</feature>
<proteinExistence type="predicted"/>
<comment type="caution">
    <text evidence="2">The sequence shown here is derived from an EMBL/GenBank/DDBJ whole genome shotgun (WGS) entry which is preliminary data.</text>
</comment>